<feature type="transmembrane region" description="Helical" evidence="1">
    <location>
        <begin position="61"/>
        <end position="81"/>
    </location>
</feature>
<keyword evidence="3" id="KW-1185">Reference proteome</keyword>
<dbReference type="RefSeq" id="WP_307410271.1">
    <property type="nucleotide sequence ID" value="NZ_JAUSUR010000007.1"/>
</dbReference>
<keyword evidence="1" id="KW-1133">Transmembrane helix</keyword>
<dbReference type="Proteomes" id="UP001230220">
    <property type="component" value="Unassembled WGS sequence"/>
</dbReference>
<evidence type="ECO:0000256" key="1">
    <source>
        <dbReference type="SAM" id="Phobius"/>
    </source>
</evidence>
<sequence length="177" mass="20101">MINILLDGAIALIPLFAVIGANALMIRSKRSIYESERKAGYLLAGSLICIAYYRWSSYLVSSISFGVLLLGVILLILSIFFMSRIAEEKHSVTTLKHTIKTQFIKGAYLQPISIELTDEEVDEITDIVFKRCRASAYELDEENDELTDQIMQYAEDQIYKLLKERKDQINGHNSSNI</sequence>
<evidence type="ECO:0000313" key="3">
    <source>
        <dbReference type="Proteomes" id="UP001230220"/>
    </source>
</evidence>
<keyword evidence="1" id="KW-0472">Membrane</keyword>
<feature type="transmembrane region" description="Helical" evidence="1">
    <location>
        <begin position="38"/>
        <end position="55"/>
    </location>
</feature>
<keyword evidence="1" id="KW-0812">Transmembrane</keyword>
<comment type="caution">
    <text evidence="2">The sequence shown here is derived from an EMBL/GenBank/DDBJ whole genome shotgun (WGS) entry which is preliminary data.</text>
</comment>
<proteinExistence type="predicted"/>
<accession>A0ABU0E6L7</accession>
<gene>
    <name evidence="2" type="ORF">J2S15_003305</name>
</gene>
<organism evidence="2 3">
    <name type="scientific">Breznakia pachnodae</name>
    <dbReference type="NCBI Taxonomy" id="265178"/>
    <lineage>
        <taxon>Bacteria</taxon>
        <taxon>Bacillati</taxon>
        <taxon>Bacillota</taxon>
        <taxon>Erysipelotrichia</taxon>
        <taxon>Erysipelotrichales</taxon>
        <taxon>Erysipelotrichaceae</taxon>
        <taxon>Breznakia</taxon>
    </lineage>
</organism>
<dbReference type="EMBL" id="JAUSUR010000007">
    <property type="protein sequence ID" value="MDQ0362551.1"/>
    <property type="molecule type" value="Genomic_DNA"/>
</dbReference>
<evidence type="ECO:0000313" key="2">
    <source>
        <dbReference type="EMBL" id="MDQ0362551.1"/>
    </source>
</evidence>
<reference evidence="2 3" key="1">
    <citation type="submission" date="2023-07" db="EMBL/GenBank/DDBJ databases">
        <title>Genomic Encyclopedia of Type Strains, Phase IV (KMG-IV): sequencing the most valuable type-strain genomes for metagenomic binning, comparative biology and taxonomic classification.</title>
        <authorList>
            <person name="Goeker M."/>
        </authorList>
    </citation>
    <scope>NUCLEOTIDE SEQUENCE [LARGE SCALE GENOMIC DNA]</scope>
    <source>
        <strain evidence="2 3">DSM 16784</strain>
    </source>
</reference>
<protein>
    <submittedName>
        <fullName evidence="2">Uncharacterized protein</fullName>
    </submittedName>
</protein>
<name>A0ABU0E6L7_9FIRM</name>
<feature type="transmembrane region" description="Helical" evidence="1">
    <location>
        <begin position="6"/>
        <end position="26"/>
    </location>
</feature>